<evidence type="ECO:0000256" key="1">
    <source>
        <dbReference type="SAM" id="MobiDB-lite"/>
    </source>
</evidence>
<dbReference type="VEuPathDB" id="VectorBase:ISCI010506"/>
<dbReference type="InParanoid" id="B7Q8N0"/>
<dbReference type="Proteomes" id="UP000001555">
    <property type="component" value="Unassembled WGS sequence"/>
</dbReference>
<reference evidence="2 4" key="1">
    <citation type="submission" date="2008-03" db="EMBL/GenBank/DDBJ databases">
        <title>Annotation of Ixodes scapularis.</title>
        <authorList>
            <consortium name="Ixodes scapularis Genome Project Consortium"/>
            <person name="Caler E."/>
            <person name="Hannick L.I."/>
            <person name="Bidwell S."/>
            <person name="Joardar V."/>
            <person name="Thiagarajan M."/>
            <person name="Amedeo P."/>
            <person name="Galinsky K.J."/>
            <person name="Schobel S."/>
            <person name="Inman J."/>
            <person name="Hostetler J."/>
            <person name="Miller J."/>
            <person name="Hammond M."/>
            <person name="Megy K."/>
            <person name="Lawson D."/>
            <person name="Kodira C."/>
            <person name="Sutton G."/>
            <person name="Meyer J."/>
            <person name="Hill C.A."/>
            <person name="Birren B."/>
            <person name="Nene V."/>
            <person name="Collins F."/>
            <person name="Alarcon-Chaidez F."/>
            <person name="Wikel S."/>
            <person name="Strausberg R."/>
        </authorList>
    </citation>
    <scope>NUCLEOTIDE SEQUENCE [LARGE SCALE GENOMIC DNA]</scope>
    <source>
        <strain evidence="4">Wikel</strain>
        <strain evidence="2">Wikel colony</strain>
    </source>
</reference>
<feature type="region of interest" description="Disordered" evidence="1">
    <location>
        <begin position="115"/>
        <end position="136"/>
    </location>
</feature>
<accession>B7Q8N0</accession>
<dbReference type="HOGENOM" id="CLU_1715286_0_0_1"/>
<evidence type="ECO:0000313" key="2">
    <source>
        <dbReference type="EMBL" id="EEC15202.1"/>
    </source>
</evidence>
<reference evidence="3" key="2">
    <citation type="submission" date="2020-05" db="UniProtKB">
        <authorList>
            <consortium name="EnsemblMetazoa"/>
        </authorList>
    </citation>
    <scope>IDENTIFICATION</scope>
    <source>
        <strain evidence="3">wikel</strain>
    </source>
</reference>
<dbReference type="VEuPathDB" id="VectorBase:ISCW010506"/>
<evidence type="ECO:0000313" key="3">
    <source>
        <dbReference type="EnsemblMetazoa" id="ISCW010506-PA"/>
    </source>
</evidence>
<dbReference type="EnsemblMetazoa" id="ISCW010506-RA">
    <property type="protein sequence ID" value="ISCW010506-PA"/>
    <property type="gene ID" value="ISCW010506"/>
</dbReference>
<evidence type="ECO:0000313" key="4">
    <source>
        <dbReference type="Proteomes" id="UP000001555"/>
    </source>
</evidence>
<dbReference type="EMBL" id="ABJB010886071">
    <property type="status" value="NOT_ANNOTATED_CDS"/>
    <property type="molecule type" value="Genomic_DNA"/>
</dbReference>
<name>B7Q8N0_IXOSC</name>
<sequence length="153" mass="17670">MRKLSLNPTAPTYAPAQAPNPEHPKTYPSECLRRERDRRPRELRTLWEPKHEPIPEGAFRSREMVNLHKVLQSRDELRVHAAWAAWVGRDRARPCFLQNAKFSVDCSKALEVLPPGDRPANMRQWTDPSGGPDRSTRILRSLLDYPSRGDLRV</sequence>
<feature type="region of interest" description="Disordered" evidence="1">
    <location>
        <begin position="1"/>
        <end position="38"/>
    </location>
</feature>
<keyword evidence="4" id="KW-1185">Reference proteome</keyword>
<gene>
    <name evidence="2" type="ORF">IscW_ISCW010506</name>
</gene>
<organism>
    <name type="scientific">Ixodes scapularis</name>
    <name type="common">Black-legged tick</name>
    <name type="synonym">Deer tick</name>
    <dbReference type="NCBI Taxonomy" id="6945"/>
    <lineage>
        <taxon>Eukaryota</taxon>
        <taxon>Metazoa</taxon>
        <taxon>Ecdysozoa</taxon>
        <taxon>Arthropoda</taxon>
        <taxon>Chelicerata</taxon>
        <taxon>Arachnida</taxon>
        <taxon>Acari</taxon>
        <taxon>Parasitiformes</taxon>
        <taxon>Ixodida</taxon>
        <taxon>Ixodoidea</taxon>
        <taxon>Ixodidae</taxon>
        <taxon>Ixodinae</taxon>
        <taxon>Ixodes</taxon>
    </lineage>
</organism>
<feature type="compositionally biased region" description="Low complexity" evidence="1">
    <location>
        <begin position="7"/>
        <end position="20"/>
    </location>
</feature>
<protein>
    <submittedName>
        <fullName evidence="2 3">Uncharacterized protein</fullName>
    </submittedName>
</protein>
<dbReference type="PaxDb" id="6945-B7Q8N0"/>
<proteinExistence type="predicted"/>
<dbReference type="AlphaFoldDB" id="B7Q8N0"/>
<dbReference type="EMBL" id="DS885348">
    <property type="protein sequence ID" value="EEC15202.1"/>
    <property type="molecule type" value="Genomic_DNA"/>
</dbReference>